<dbReference type="STRING" id="673.AL542_08195"/>
<dbReference type="PANTHER" id="PTHR37526:SF1">
    <property type="entry name" value="PROTEIN TUSB"/>
    <property type="match status" value="1"/>
</dbReference>
<dbReference type="EMBL" id="UGHD01000002">
    <property type="protein sequence ID" value="STO55983.1"/>
    <property type="molecule type" value="Genomic_DNA"/>
</dbReference>
<dbReference type="KEGG" id="gho:AL542_08195"/>
<evidence type="ECO:0000313" key="2">
    <source>
        <dbReference type="Proteomes" id="UP000254512"/>
    </source>
</evidence>
<dbReference type="GO" id="GO:1990228">
    <property type="term" value="C:sulfurtransferase complex"/>
    <property type="evidence" value="ECO:0007669"/>
    <property type="project" value="TreeGrafter"/>
</dbReference>
<proteinExistence type="predicted"/>
<name>A0A377HIY0_GRIHO</name>
<dbReference type="Proteomes" id="UP000254512">
    <property type="component" value="Unassembled WGS sequence"/>
</dbReference>
<dbReference type="NCBIfam" id="TIGR03011">
    <property type="entry name" value="sulf_tusB_dsrH"/>
    <property type="match status" value="1"/>
</dbReference>
<dbReference type="Gene3D" id="3.40.1260.10">
    <property type="entry name" value="DsrEFH-like"/>
    <property type="match status" value="1"/>
</dbReference>
<dbReference type="InterPro" id="IPR027396">
    <property type="entry name" value="DsrEFH-like"/>
</dbReference>
<evidence type="ECO:0000313" key="1">
    <source>
        <dbReference type="EMBL" id="STO55983.1"/>
    </source>
</evidence>
<accession>A0A377HIY0</accession>
<dbReference type="SUPFAM" id="SSF75169">
    <property type="entry name" value="DsrEFH-like"/>
    <property type="match status" value="1"/>
</dbReference>
<protein>
    <submittedName>
        <fullName evidence="1">tRNA 2-thiouridine synthesizing protein B</fullName>
    </submittedName>
</protein>
<gene>
    <name evidence="1" type="primary">tusB</name>
    <name evidence="1" type="ORF">NCTC11645_00285</name>
</gene>
<dbReference type="GeneID" id="58895893"/>
<organism evidence="1 2">
    <name type="scientific">Grimontia hollisae</name>
    <name type="common">Vibrio hollisae</name>
    <dbReference type="NCBI Taxonomy" id="673"/>
    <lineage>
        <taxon>Bacteria</taxon>
        <taxon>Pseudomonadati</taxon>
        <taxon>Pseudomonadota</taxon>
        <taxon>Gammaproteobacteria</taxon>
        <taxon>Vibrionales</taxon>
        <taxon>Vibrionaceae</taxon>
        <taxon>Grimontia</taxon>
    </lineage>
</organism>
<reference evidence="1 2" key="1">
    <citation type="submission" date="2018-06" db="EMBL/GenBank/DDBJ databases">
        <authorList>
            <consortium name="Pathogen Informatics"/>
            <person name="Doyle S."/>
        </authorList>
    </citation>
    <scope>NUCLEOTIDE SEQUENCE [LARGE SCALE GENOMIC DNA]</scope>
    <source>
        <strain evidence="1 2">NCTC11645</strain>
    </source>
</reference>
<sequence length="96" mass="10782">MLHIVKTSPYTSSALGHCLRYSEKHSEILLLEDAVIAAVCGGEWQERLISSGRRIYVLKEDLVARGIGSQIASQFELVDMEGFVELTVRNVTQMTW</sequence>
<dbReference type="RefSeq" id="WP_005501299.1">
    <property type="nucleotide sequence ID" value="NZ_CABMOB010000001.1"/>
</dbReference>
<dbReference type="GO" id="GO:0002143">
    <property type="term" value="P:tRNA wobble position uridine thiolation"/>
    <property type="evidence" value="ECO:0007669"/>
    <property type="project" value="InterPro"/>
</dbReference>
<dbReference type="AlphaFoldDB" id="A0A377HIY0"/>
<dbReference type="PANTHER" id="PTHR37526">
    <property type="entry name" value="PROTEIN TUSB"/>
    <property type="match status" value="1"/>
</dbReference>
<dbReference type="Pfam" id="PF04077">
    <property type="entry name" value="DsrH"/>
    <property type="match status" value="1"/>
</dbReference>
<dbReference type="InterPro" id="IPR007215">
    <property type="entry name" value="Sulphur_relay_TusB/DsrH"/>
</dbReference>